<evidence type="ECO:0000259" key="3">
    <source>
        <dbReference type="PROSITE" id="PS50977"/>
    </source>
</evidence>
<reference evidence="5" key="2">
    <citation type="submission" date="2021-08" db="EMBL/GenBank/DDBJ databases">
        <title>Whole genome sequencing of non-tuberculosis mycobacteria type-strains.</title>
        <authorList>
            <person name="Igarashi Y."/>
            <person name="Osugi A."/>
            <person name="Mitarai S."/>
        </authorList>
    </citation>
    <scope>NUCLEOTIDE SEQUENCE</scope>
    <source>
        <strain evidence="5">JCM 30995</strain>
    </source>
</reference>
<dbReference type="InterPro" id="IPR041467">
    <property type="entry name" value="Sco4008_C"/>
</dbReference>
<dbReference type="PROSITE" id="PS50977">
    <property type="entry name" value="HTH_TETR_2"/>
    <property type="match status" value="1"/>
</dbReference>
<dbReference type="Proteomes" id="UP000825008">
    <property type="component" value="Chromosome"/>
</dbReference>
<dbReference type="Gene3D" id="1.10.357.10">
    <property type="entry name" value="Tetracycline Repressor, domain 2"/>
    <property type="match status" value="1"/>
</dbReference>
<evidence type="ECO:0000313" key="5">
    <source>
        <dbReference type="EMBL" id="QZA06604.1"/>
    </source>
</evidence>
<dbReference type="KEGG" id="mher:K3U94_16560"/>
<dbReference type="Pfam" id="PF00440">
    <property type="entry name" value="TetR_N"/>
    <property type="match status" value="1"/>
</dbReference>
<dbReference type="AlphaFoldDB" id="A0A9X7ZE85"/>
<gene>
    <name evidence="4" type="ORF">ABW16_09450</name>
    <name evidence="5" type="ORF">K3U94_16560</name>
</gene>
<dbReference type="GO" id="GO:0006355">
    <property type="term" value="P:regulation of DNA-templated transcription"/>
    <property type="evidence" value="ECO:0007669"/>
    <property type="project" value="UniProtKB-ARBA"/>
</dbReference>
<dbReference type="SUPFAM" id="SSF48498">
    <property type="entry name" value="Tetracyclin repressor-like, C-terminal domain"/>
    <property type="match status" value="1"/>
</dbReference>
<evidence type="ECO:0000256" key="1">
    <source>
        <dbReference type="ARBA" id="ARBA00023125"/>
    </source>
</evidence>
<sequence length="191" mass="20989">MRRNAGELRGQILDAARAEFARHGLAGSRIDRIAGAAHASKERLYAHFGDKETLFREVMATDVTAFYRSVTLRPDAVPEFAGDIYDLGRNRPEHLRMITWARLEGLALDEPHADGRAIFEHAVAAIEAAQSDGHVDTSWEPLDLLALLFGIGLAWAHSPDPYEALTDRAVIARQRGAAVEAARRIVARPCG</sequence>
<proteinExistence type="predicted"/>
<evidence type="ECO:0000256" key="2">
    <source>
        <dbReference type="PROSITE-ProRule" id="PRU00335"/>
    </source>
</evidence>
<dbReference type="EMBL" id="LDPO01000006">
    <property type="protein sequence ID" value="KLO29284.1"/>
    <property type="molecule type" value="Genomic_DNA"/>
</dbReference>
<feature type="domain" description="HTH tetR-type" evidence="3">
    <location>
        <begin position="6"/>
        <end position="66"/>
    </location>
</feature>
<dbReference type="EMBL" id="CP080997">
    <property type="protein sequence ID" value="QZA06604.1"/>
    <property type="molecule type" value="Genomic_DNA"/>
</dbReference>
<evidence type="ECO:0000313" key="6">
    <source>
        <dbReference type="Proteomes" id="UP000036464"/>
    </source>
</evidence>
<dbReference type="OrthoDB" id="4726108at2"/>
<name>A0A9X7ZE85_9MYCO</name>
<evidence type="ECO:0000313" key="7">
    <source>
        <dbReference type="Proteomes" id="UP000825008"/>
    </source>
</evidence>
<evidence type="ECO:0000313" key="4">
    <source>
        <dbReference type="EMBL" id="KLO29284.1"/>
    </source>
</evidence>
<dbReference type="PANTHER" id="PTHR30328">
    <property type="entry name" value="TRANSCRIPTIONAL REPRESSOR"/>
    <property type="match status" value="1"/>
</dbReference>
<dbReference type="Proteomes" id="UP000036464">
    <property type="component" value="Unassembled WGS sequence"/>
</dbReference>
<dbReference type="InterPro" id="IPR001647">
    <property type="entry name" value="HTH_TetR"/>
</dbReference>
<dbReference type="Pfam" id="PF17926">
    <property type="entry name" value="TetR_C_21"/>
    <property type="match status" value="1"/>
</dbReference>
<dbReference type="GO" id="GO:0003677">
    <property type="term" value="F:DNA binding"/>
    <property type="evidence" value="ECO:0007669"/>
    <property type="project" value="UniProtKB-UniRule"/>
</dbReference>
<dbReference type="InterPro" id="IPR009057">
    <property type="entry name" value="Homeodomain-like_sf"/>
</dbReference>
<organism evidence="5 7">
    <name type="scientific">Mycolicibacter heraklionensis</name>
    <dbReference type="NCBI Taxonomy" id="512402"/>
    <lineage>
        <taxon>Bacteria</taxon>
        <taxon>Bacillati</taxon>
        <taxon>Actinomycetota</taxon>
        <taxon>Actinomycetes</taxon>
        <taxon>Mycobacteriales</taxon>
        <taxon>Mycobacteriaceae</taxon>
        <taxon>Mycolicibacter</taxon>
    </lineage>
</organism>
<dbReference type="RefSeq" id="WP_047318921.1">
    <property type="nucleotide sequence ID" value="NZ_CP080997.1"/>
</dbReference>
<dbReference type="PRINTS" id="PR00455">
    <property type="entry name" value="HTHTETR"/>
</dbReference>
<accession>A0A9X7ZE85</accession>
<keyword evidence="1 2" id="KW-0238">DNA-binding</keyword>
<feature type="DNA-binding region" description="H-T-H motif" evidence="2">
    <location>
        <begin position="29"/>
        <end position="48"/>
    </location>
</feature>
<protein>
    <submittedName>
        <fullName evidence="5">TetR family transcriptional regulator</fullName>
    </submittedName>
</protein>
<dbReference type="InterPro" id="IPR050109">
    <property type="entry name" value="HTH-type_TetR-like_transc_reg"/>
</dbReference>
<dbReference type="SUPFAM" id="SSF46689">
    <property type="entry name" value="Homeodomain-like"/>
    <property type="match status" value="1"/>
</dbReference>
<keyword evidence="6" id="KW-1185">Reference proteome</keyword>
<dbReference type="PANTHER" id="PTHR30328:SF54">
    <property type="entry name" value="HTH-TYPE TRANSCRIPTIONAL REPRESSOR SCO4008"/>
    <property type="match status" value="1"/>
</dbReference>
<dbReference type="InterPro" id="IPR036271">
    <property type="entry name" value="Tet_transcr_reg_TetR-rel_C_sf"/>
</dbReference>
<reference evidence="4 6" key="1">
    <citation type="submission" date="2015-05" db="EMBL/GenBank/DDBJ databases">
        <title>Genome sequence of Mycobacterium heraklionense Davo strain.</title>
        <authorList>
            <person name="Greninger A.L."/>
            <person name="Cunningham G."/>
            <person name="Miller S."/>
        </authorList>
    </citation>
    <scope>NUCLEOTIDE SEQUENCE [LARGE SCALE GENOMIC DNA]</scope>
    <source>
        <strain evidence="4 6">Davo</strain>
    </source>
</reference>